<protein>
    <submittedName>
        <fullName evidence="11">FAD-binding oxidoreductase</fullName>
    </submittedName>
</protein>
<evidence type="ECO:0000256" key="1">
    <source>
        <dbReference type="ARBA" id="ARBA00001974"/>
    </source>
</evidence>
<feature type="transmembrane region" description="Helical" evidence="9">
    <location>
        <begin position="185"/>
        <end position="205"/>
    </location>
</feature>
<name>A0ABW1WF32_9BACL</name>
<dbReference type="SUPFAM" id="SSF52343">
    <property type="entry name" value="Ferredoxin reductase-like, C-terminal NADP-linked domain"/>
    <property type="match status" value="1"/>
</dbReference>
<evidence type="ECO:0000256" key="6">
    <source>
        <dbReference type="ARBA" id="ARBA00023002"/>
    </source>
</evidence>
<feature type="transmembrane region" description="Helical" evidence="9">
    <location>
        <begin position="37"/>
        <end position="57"/>
    </location>
</feature>
<dbReference type="Proteomes" id="UP001596267">
    <property type="component" value="Unassembled WGS sequence"/>
</dbReference>
<evidence type="ECO:0000256" key="7">
    <source>
        <dbReference type="ARBA" id="ARBA00023004"/>
    </source>
</evidence>
<comment type="cofactor">
    <cofactor evidence="1">
        <name>FAD</name>
        <dbReference type="ChEBI" id="CHEBI:57692"/>
    </cofactor>
</comment>
<keyword evidence="12" id="KW-1185">Reference proteome</keyword>
<keyword evidence="9" id="KW-1133">Transmembrane helix</keyword>
<feature type="transmembrane region" description="Helical" evidence="9">
    <location>
        <begin position="7"/>
        <end position="25"/>
    </location>
</feature>
<evidence type="ECO:0000256" key="5">
    <source>
        <dbReference type="ARBA" id="ARBA00022827"/>
    </source>
</evidence>
<dbReference type="EMBL" id="JBHSTQ010000003">
    <property type="protein sequence ID" value="MFC6385774.1"/>
    <property type="molecule type" value="Genomic_DNA"/>
</dbReference>
<evidence type="ECO:0000256" key="9">
    <source>
        <dbReference type="SAM" id="Phobius"/>
    </source>
</evidence>
<evidence type="ECO:0000256" key="3">
    <source>
        <dbReference type="ARBA" id="ARBA00022714"/>
    </source>
</evidence>
<keyword evidence="2" id="KW-0285">Flavoprotein</keyword>
<dbReference type="PANTHER" id="PTHR47354:SF8">
    <property type="entry name" value="1,2-PHENYLACETYL-COA EPOXIDASE, SUBUNIT E"/>
    <property type="match status" value="1"/>
</dbReference>
<keyword evidence="9" id="KW-0812">Transmembrane</keyword>
<sequence length="452" mass="52690">MIKIMRSLFILIYLFSPLPAIYVVYSSDPTAYQTMRGLLPMILGTIAYTWLMAELVISARPKFIERFFGLNHFYQFHGAAAIMSIMLSLLHKQLEDAIWGHFLHTVRQIGDLALILFIVLASLSLFFMTRTIIRRIPFLETLRSFLEQKLHVDFKYSVWIHNANVIAIVLVFAHVFMLSAFYQRNIWICSIYTLYFAIAFGYYVNHKFIKQRYAMRKHYRVTAIINESPNVHTFVFTRIKGKIPRYKAGQFIFLRFLTKELNGEEHPFSITSNPRDRYHLSVTIKSVGDFTRAISRIPLNTQVMIEGPFGILGNSVRRHKTDIALVAGGIGITPMISILKDIKQTYVDRRVLLIWCVPTRKELMFHDLINDLSAQMPHFSFVPILSREIDELGESGHLNQEKMQRLLATYHYHPKRTDYIICGPSKMMESVTHILHCFHVHKKNIHLEDFSL</sequence>
<evidence type="ECO:0000256" key="4">
    <source>
        <dbReference type="ARBA" id="ARBA00022723"/>
    </source>
</evidence>
<keyword evidence="4" id="KW-0479">Metal-binding</keyword>
<evidence type="ECO:0000259" key="10">
    <source>
        <dbReference type="PROSITE" id="PS51384"/>
    </source>
</evidence>
<dbReference type="Pfam" id="PF08022">
    <property type="entry name" value="FAD_binding_8"/>
    <property type="match status" value="1"/>
</dbReference>
<keyword evidence="5" id="KW-0274">FAD</keyword>
<keyword evidence="9" id="KW-0472">Membrane</keyword>
<dbReference type="PROSITE" id="PS51384">
    <property type="entry name" value="FAD_FR"/>
    <property type="match status" value="1"/>
</dbReference>
<feature type="transmembrane region" description="Helical" evidence="9">
    <location>
        <begin position="69"/>
        <end position="89"/>
    </location>
</feature>
<keyword evidence="8" id="KW-0411">Iron-sulfur</keyword>
<evidence type="ECO:0000313" key="12">
    <source>
        <dbReference type="Proteomes" id="UP001596267"/>
    </source>
</evidence>
<dbReference type="Pfam" id="PF00175">
    <property type="entry name" value="NAD_binding_1"/>
    <property type="match status" value="1"/>
</dbReference>
<dbReference type="Gene3D" id="3.40.50.80">
    <property type="entry name" value="Nucleotide-binding domain of ferredoxin-NADP reductase (FNR) module"/>
    <property type="match status" value="1"/>
</dbReference>
<dbReference type="Gene3D" id="2.40.30.10">
    <property type="entry name" value="Translation factors"/>
    <property type="match status" value="1"/>
</dbReference>
<dbReference type="InterPro" id="IPR001433">
    <property type="entry name" value="OxRdtase_FAD/NAD-bd"/>
</dbReference>
<evidence type="ECO:0000256" key="2">
    <source>
        <dbReference type="ARBA" id="ARBA00022630"/>
    </source>
</evidence>
<dbReference type="InterPro" id="IPR039261">
    <property type="entry name" value="FNR_nucleotide-bd"/>
</dbReference>
<proteinExistence type="predicted"/>
<evidence type="ECO:0000313" key="11">
    <source>
        <dbReference type="EMBL" id="MFC6385774.1"/>
    </source>
</evidence>
<dbReference type="PANTHER" id="PTHR47354">
    <property type="entry name" value="NADH OXIDOREDUCTASE HCR"/>
    <property type="match status" value="1"/>
</dbReference>
<feature type="transmembrane region" description="Helical" evidence="9">
    <location>
        <begin position="154"/>
        <end position="179"/>
    </location>
</feature>
<dbReference type="SUPFAM" id="SSF63380">
    <property type="entry name" value="Riboflavin synthase domain-like"/>
    <property type="match status" value="1"/>
</dbReference>
<dbReference type="RefSeq" id="WP_253052663.1">
    <property type="nucleotide sequence ID" value="NZ_JAMXWN010000002.1"/>
</dbReference>
<keyword evidence="3" id="KW-0001">2Fe-2S</keyword>
<feature type="transmembrane region" description="Helical" evidence="9">
    <location>
        <begin position="109"/>
        <end position="133"/>
    </location>
</feature>
<dbReference type="InterPro" id="IPR050415">
    <property type="entry name" value="MRET"/>
</dbReference>
<reference evidence="12" key="1">
    <citation type="journal article" date="2019" name="Int. J. Syst. Evol. Microbiol.">
        <title>The Global Catalogue of Microorganisms (GCM) 10K type strain sequencing project: providing services to taxonomists for standard genome sequencing and annotation.</title>
        <authorList>
            <consortium name="The Broad Institute Genomics Platform"/>
            <consortium name="The Broad Institute Genome Sequencing Center for Infectious Disease"/>
            <person name="Wu L."/>
            <person name="Ma J."/>
        </authorList>
    </citation>
    <scope>NUCLEOTIDE SEQUENCE [LARGE SCALE GENOMIC DNA]</scope>
    <source>
        <strain evidence="12">CCUG 42001</strain>
    </source>
</reference>
<organism evidence="11 12">
    <name type="scientific">Sporolactobacillus kofuensis</name>
    <dbReference type="NCBI Taxonomy" id="269672"/>
    <lineage>
        <taxon>Bacteria</taxon>
        <taxon>Bacillati</taxon>
        <taxon>Bacillota</taxon>
        <taxon>Bacilli</taxon>
        <taxon>Bacillales</taxon>
        <taxon>Sporolactobacillaceae</taxon>
        <taxon>Sporolactobacillus</taxon>
    </lineage>
</organism>
<keyword evidence="6" id="KW-0560">Oxidoreductase</keyword>
<evidence type="ECO:0000256" key="8">
    <source>
        <dbReference type="ARBA" id="ARBA00023014"/>
    </source>
</evidence>
<keyword evidence="7" id="KW-0408">Iron</keyword>
<feature type="domain" description="FAD-binding FR-type" evidence="10">
    <location>
        <begin position="214"/>
        <end position="315"/>
    </location>
</feature>
<accession>A0ABW1WF32</accession>
<dbReference type="InterPro" id="IPR017938">
    <property type="entry name" value="Riboflavin_synthase-like_b-brl"/>
</dbReference>
<dbReference type="PRINTS" id="PR00409">
    <property type="entry name" value="PHDIOXRDTASE"/>
</dbReference>
<dbReference type="InterPro" id="IPR013112">
    <property type="entry name" value="FAD-bd_8"/>
</dbReference>
<gene>
    <name evidence="11" type="ORF">ACFP7A_04095</name>
</gene>
<dbReference type="InterPro" id="IPR017927">
    <property type="entry name" value="FAD-bd_FR_type"/>
</dbReference>
<comment type="caution">
    <text evidence="11">The sequence shown here is derived from an EMBL/GenBank/DDBJ whole genome shotgun (WGS) entry which is preliminary data.</text>
</comment>